<evidence type="ECO:0000313" key="2">
    <source>
        <dbReference type="Proteomes" id="UP001302222"/>
    </source>
</evidence>
<gene>
    <name evidence="1" type="ORF">VB798_16200</name>
</gene>
<organism evidence="1 2">
    <name type="scientific">Arcicella lustrica</name>
    <dbReference type="NCBI Taxonomy" id="2984196"/>
    <lineage>
        <taxon>Bacteria</taxon>
        <taxon>Pseudomonadati</taxon>
        <taxon>Bacteroidota</taxon>
        <taxon>Cytophagia</taxon>
        <taxon>Cytophagales</taxon>
        <taxon>Flectobacillaceae</taxon>
        <taxon>Arcicella</taxon>
    </lineage>
</organism>
<dbReference type="EMBL" id="JAYGIM010000012">
    <property type="protein sequence ID" value="MEA5428136.1"/>
    <property type="molecule type" value="Genomic_DNA"/>
</dbReference>
<reference evidence="1 2" key="1">
    <citation type="submission" date="2023-12" db="EMBL/GenBank/DDBJ databases">
        <title>Novel species of the genus Arcicella isolated from rivers.</title>
        <authorList>
            <person name="Lu H."/>
        </authorList>
    </citation>
    <scope>NUCLEOTIDE SEQUENCE [LARGE SCALE GENOMIC DNA]</scope>
    <source>
        <strain evidence="1 2">DC25W</strain>
    </source>
</reference>
<comment type="caution">
    <text evidence="1">The sequence shown here is derived from an EMBL/GenBank/DDBJ whole genome shotgun (WGS) entry which is preliminary data.</text>
</comment>
<keyword evidence="2" id="KW-1185">Reference proteome</keyword>
<name>A0ABU5SLJ7_9BACT</name>
<protein>
    <submittedName>
        <fullName evidence="1">Uncharacterized protein</fullName>
    </submittedName>
</protein>
<evidence type="ECO:0000313" key="1">
    <source>
        <dbReference type="EMBL" id="MEA5428136.1"/>
    </source>
</evidence>
<dbReference type="RefSeq" id="WP_323260182.1">
    <property type="nucleotide sequence ID" value="NZ_JAYGIM010000012.1"/>
</dbReference>
<proteinExistence type="predicted"/>
<dbReference type="Proteomes" id="UP001302222">
    <property type="component" value="Unassembled WGS sequence"/>
</dbReference>
<accession>A0ABU5SLJ7</accession>
<sequence>MATIETESRSFKSSGLEVLKYQPDLKKSKMLLTQQGTATLFIAKKGEPLLDEMYKYLKEGNGTEQIIIEKFMKQFSGIKEIALEDAVLLQKKQNLLASVRYGGKTLLEGFFVPEKIKVVGASFPYNGGRISEEDFKLTQHYKKENLKEELQGFIVLHEPNLTKAEADILKQLPVNQFELNIGTNPLGYATGLIAIAVAVSLATGICCPQRNEDFVIPNYAFDPYDIHLPDAVLKQISVSAAASEILKIRRNFLIHKY</sequence>